<evidence type="ECO:0000256" key="8">
    <source>
        <dbReference type="ARBA" id="ARBA00047623"/>
    </source>
</evidence>
<comment type="catalytic activity">
    <reaction evidence="8 9">
        <text>4-imidazolone-5-propanoate = trans-urocanate + H2O</text>
        <dbReference type="Rhea" id="RHEA:13101"/>
        <dbReference type="ChEBI" id="CHEBI:15377"/>
        <dbReference type="ChEBI" id="CHEBI:17771"/>
        <dbReference type="ChEBI" id="CHEBI:77893"/>
        <dbReference type="EC" id="4.2.1.49"/>
    </reaction>
</comment>
<keyword evidence="4 9" id="KW-0369">Histidine metabolism</keyword>
<evidence type="ECO:0000313" key="14">
    <source>
        <dbReference type="EMBL" id="AMQ56558.1"/>
    </source>
</evidence>
<evidence type="ECO:0000256" key="6">
    <source>
        <dbReference type="ARBA" id="ARBA00023239"/>
    </source>
</evidence>
<feature type="region of interest" description="Disordered" evidence="10">
    <location>
        <begin position="1"/>
        <end position="30"/>
    </location>
</feature>
<evidence type="ECO:0000256" key="1">
    <source>
        <dbReference type="ARBA" id="ARBA00004794"/>
    </source>
</evidence>
<dbReference type="PROSITE" id="PS01233">
    <property type="entry name" value="UROCANASE"/>
    <property type="match status" value="1"/>
</dbReference>
<dbReference type="PIRSF" id="PIRSF001423">
    <property type="entry name" value="Urocanate_hydrat"/>
    <property type="match status" value="1"/>
</dbReference>
<dbReference type="SUPFAM" id="SSF111326">
    <property type="entry name" value="Urocanase"/>
    <property type="match status" value="1"/>
</dbReference>
<dbReference type="InterPro" id="IPR035400">
    <property type="entry name" value="Urocanase_N"/>
</dbReference>
<dbReference type="InterPro" id="IPR023636">
    <property type="entry name" value="Urocanase_CS"/>
</dbReference>
<dbReference type="InterPro" id="IPR035085">
    <property type="entry name" value="Urocanase_Rossmann-like"/>
</dbReference>
<feature type="binding site" evidence="9">
    <location>
        <position position="271"/>
    </location>
    <ligand>
        <name>NAD(+)</name>
        <dbReference type="ChEBI" id="CHEBI:57540"/>
    </ligand>
</feature>
<feature type="binding site" evidence="9">
    <location>
        <position position="203"/>
    </location>
    <ligand>
        <name>NAD(+)</name>
        <dbReference type="ChEBI" id="CHEBI:57540"/>
    </ligand>
</feature>
<dbReference type="InterPro" id="IPR035401">
    <property type="entry name" value="Urocanase_C"/>
</dbReference>
<comment type="caution">
    <text evidence="9">Lacks conserved residue(s) required for the propagation of feature annotation.</text>
</comment>
<accession>A0A142EN53</accession>
<dbReference type="InterPro" id="IPR038364">
    <property type="entry name" value="Urocanase_central_sf"/>
</dbReference>
<dbReference type="UniPathway" id="UPA00379">
    <property type="reaction ID" value="UER00550"/>
</dbReference>
<keyword evidence="15" id="KW-1185">Reference proteome</keyword>
<name>A0A142EN53_9BACT</name>
<reference evidence="15" key="1">
    <citation type="submission" date="2015-09" db="EMBL/GenBank/DDBJ databases">
        <title>Complete sequence of Algoriphagus sp. M8-2.</title>
        <authorList>
            <person name="Shintani M."/>
        </authorList>
    </citation>
    <scope>NUCLEOTIDE SEQUENCE [LARGE SCALE GENOMIC DNA]</scope>
    <source>
        <strain evidence="15">M8-2</strain>
    </source>
</reference>
<gene>
    <name evidence="9" type="primary">hutU</name>
    <name evidence="14" type="ORF">AO498_09020</name>
</gene>
<organism evidence="14 15">
    <name type="scientific">Algoriphagus sanaruensis</name>
    <dbReference type="NCBI Taxonomy" id="1727163"/>
    <lineage>
        <taxon>Bacteria</taxon>
        <taxon>Pseudomonadati</taxon>
        <taxon>Bacteroidota</taxon>
        <taxon>Cytophagia</taxon>
        <taxon>Cytophagales</taxon>
        <taxon>Cyclobacteriaceae</taxon>
        <taxon>Algoriphagus</taxon>
    </lineage>
</organism>
<dbReference type="NCBIfam" id="NF003820">
    <property type="entry name" value="PRK05414.1"/>
    <property type="match status" value="1"/>
</dbReference>
<dbReference type="RefSeq" id="WP_067546300.1">
    <property type="nucleotide sequence ID" value="NZ_CP012836.1"/>
</dbReference>
<feature type="binding site" evidence="9">
    <location>
        <begin position="125"/>
        <end position="126"/>
    </location>
    <ligand>
        <name>NAD(+)</name>
        <dbReference type="ChEBI" id="CHEBI:57540"/>
    </ligand>
</feature>
<dbReference type="HAMAP" id="MF_00577">
    <property type="entry name" value="HutU"/>
    <property type="match status" value="1"/>
</dbReference>
<dbReference type="GO" id="GO:0019557">
    <property type="term" value="P:L-histidine catabolic process to glutamate and formate"/>
    <property type="evidence" value="ECO:0007669"/>
    <property type="project" value="UniProtKB-UniPathway"/>
</dbReference>
<evidence type="ECO:0000313" key="15">
    <source>
        <dbReference type="Proteomes" id="UP000073816"/>
    </source>
</evidence>
<dbReference type="AlphaFoldDB" id="A0A142EN53"/>
<dbReference type="GO" id="GO:0005737">
    <property type="term" value="C:cytoplasm"/>
    <property type="evidence" value="ECO:0007669"/>
    <property type="project" value="UniProtKB-SubCell"/>
</dbReference>
<evidence type="ECO:0000259" key="11">
    <source>
        <dbReference type="Pfam" id="PF01175"/>
    </source>
</evidence>
<dbReference type="NCBIfam" id="TIGR01228">
    <property type="entry name" value="hutU"/>
    <property type="match status" value="1"/>
</dbReference>
<comment type="cofactor">
    <cofactor evidence="9">
        <name>NAD(+)</name>
        <dbReference type="ChEBI" id="CHEBI:57540"/>
    </cofactor>
    <text evidence="9">Binds 1 NAD(+) per subunit.</text>
</comment>
<protein>
    <recommendedName>
        <fullName evidence="3 9">Urocanate hydratase</fullName>
        <shortName evidence="9">Urocanase</shortName>
        <ecNumber evidence="3 9">4.2.1.49</ecNumber>
    </recommendedName>
    <alternativeName>
        <fullName evidence="7 9">Imidazolonepropionate hydrolase</fullName>
    </alternativeName>
</protein>
<evidence type="ECO:0000256" key="4">
    <source>
        <dbReference type="ARBA" id="ARBA00022808"/>
    </source>
</evidence>
<evidence type="ECO:0000256" key="5">
    <source>
        <dbReference type="ARBA" id="ARBA00023027"/>
    </source>
</evidence>
<dbReference type="STRING" id="1727163.AO498_09020"/>
<dbReference type="GO" id="GO:0019556">
    <property type="term" value="P:L-histidine catabolic process to glutamate and formamide"/>
    <property type="evidence" value="ECO:0007669"/>
    <property type="project" value="UniProtKB-UniPathway"/>
</dbReference>
<dbReference type="PATRIC" id="fig|1727163.4.peg.1883"/>
<dbReference type="InterPro" id="IPR023637">
    <property type="entry name" value="Urocanase-like"/>
</dbReference>
<dbReference type="Pfam" id="PF17391">
    <property type="entry name" value="Urocanase_N"/>
    <property type="match status" value="1"/>
</dbReference>
<evidence type="ECO:0000256" key="7">
    <source>
        <dbReference type="ARBA" id="ARBA00031640"/>
    </source>
</evidence>
<comment type="pathway">
    <text evidence="1 9">Amino-acid degradation; L-histidine degradation into L-glutamate; N-formimidoyl-L-glutamate from L-histidine: step 2/3.</text>
</comment>
<dbReference type="InterPro" id="IPR036190">
    <property type="entry name" value="Urocanase_sf"/>
</dbReference>
<dbReference type="PANTHER" id="PTHR12216:SF3">
    <property type="entry name" value="UROCANATE HYDRATASE"/>
    <property type="match status" value="1"/>
</dbReference>
<keyword evidence="9" id="KW-0963">Cytoplasm</keyword>
<dbReference type="EMBL" id="CP012836">
    <property type="protein sequence ID" value="AMQ56558.1"/>
    <property type="molecule type" value="Genomic_DNA"/>
</dbReference>
<dbReference type="EC" id="4.2.1.49" evidence="3 9"/>
<dbReference type="KEGG" id="alm:AO498_09020"/>
<comment type="subcellular location">
    <subcellularLocation>
        <location evidence="9">Cytoplasm</location>
    </subcellularLocation>
</comment>
<evidence type="ECO:0000256" key="9">
    <source>
        <dbReference type="HAMAP-Rule" id="MF_00577"/>
    </source>
</evidence>
<evidence type="ECO:0000256" key="10">
    <source>
        <dbReference type="SAM" id="MobiDB-lite"/>
    </source>
</evidence>
<dbReference type="GO" id="GO:0016153">
    <property type="term" value="F:urocanate hydratase activity"/>
    <property type="evidence" value="ECO:0007669"/>
    <property type="project" value="UniProtKB-UniRule"/>
</dbReference>
<dbReference type="Proteomes" id="UP000073816">
    <property type="component" value="Chromosome"/>
</dbReference>
<proteinExistence type="inferred from homology"/>
<dbReference type="InterPro" id="IPR055351">
    <property type="entry name" value="Urocanase"/>
</dbReference>
<keyword evidence="5 9" id="KW-0520">NAD</keyword>
<evidence type="ECO:0000256" key="3">
    <source>
        <dbReference type="ARBA" id="ARBA00011992"/>
    </source>
</evidence>
<dbReference type="Pfam" id="PF01175">
    <property type="entry name" value="Urocanase"/>
    <property type="match status" value="1"/>
</dbReference>
<dbReference type="Gene3D" id="3.40.1770.10">
    <property type="entry name" value="Urocanase superfamily"/>
    <property type="match status" value="2"/>
</dbReference>
<dbReference type="OrthoDB" id="9764874at2"/>
<feature type="binding site" evidence="9">
    <location>
        <position position="587"/>
    </location>
    <ligand>
        <name>NAD(+)</name>
        <dbReference type="ChEBI" id="CHEBI:57540"/>
    </ligand>
</feature>
<evidence type="ECO:0000259" key="13">
    <source>
        <dbReference type="Pfam" id="PF17392"/>
    </source>
</evidence>
<sequence length="669" mass="74603">MNFQDQIIQGIPSNLPPKKDRNPSFSHAPKRKDILSNEEKKLAIKNALRYFPSDWHATLAKEFLEELKEYGRIYMYRFMPDYEMFARPITEYPARSKQAAAIMLMIQNNLDPAVAQHPEELITYGGNGAVFQNWAQYLLTMKYLSEMNDEQTLHMYSGHPMGLFPSSLEAPRVIVTNGMMIPNYSKPDDWERFNALGVTQYGQMTAGSYMYIGPQGIVHGTTITVMNAFRKKLGSGQTSRGKLFLTAGLGGMSGAQPKAGNIAGCVTVCAEVNPAAARKRHAQGWVDELIEDLDQLVQRVKNAKEGEEVVSIAFLGNVVDVWERFDEENIFVELGSDQTSLHNPWAGGYYPVGLTFEEANQLMAENPIAFKEKVQESLRRQAAAINRHTAKGTYFFDYGNAFLLEASRAGADVFSPNGLDFKYPSYVQDILGPMCFDFGFGPFRWVCTSGNSEDLRKTDQLAATVLREIQKSAPQSIAQQLQDNIIWIEEAEKNNLVVGSQARILYADAEGRAKIATAFNQAIASGEISAPIVLGRDHHDVSGTDSPYRETSNIYDGSRFTADMAIHNVIGDSFRGATWVSIHNGGGVGWGEVINGGFGLVLDGSQDAERRLKSMLFYDVNNGISRRAWARNEGAMEAIQREMERNPRLKITVPNLVNEQVFDQIFNNL</sequence>
<reference evidence="14 15" key="2">
    <citation type="journal article" date="2016" name="Genome Announc.">
        <title>Complete Genome Sequence of Algoriphagus sp. Strain M8-2, Isolated from a Brackish Lake.</title>
        <authorList>
            <person name="Muraguchi Y."/>
            <person name="Kushimoto K."/>
            <person name="Ohtsubo Y."/>
            <person name="Suzuki T."/>
            <person name="Dohra H."/>
            <person name="Kimbara K."/>
            <person name="Shintani M."/>
        </authorList>
    </citation>
    <scope>NUCLEOTIDE SEQUENCE [LARGE SCALE GENOMIC DNA]</scope>
    <source>
        <strain evidence="14 15">M8-2</strain>
    </source>
</reference>
<dbReference type="Gene3D" id="3.40.50.10730">
    <property type="entry name" value="Urocanase like domains"/>
    <property type="match status" value="1"/>
</dbReference>
<feature type="binding site" evidence="9">
    <location>
        <position position="398"/>
    </location>
    <ligand>
        <name>NAD(+)</name>
        <dbReference type="ChEBI" id="CHEBI:57540"/>
    </ligand>
</feature>
<dbReference type="Pfam" id="PF17392">
    <property type="entry name" value="Urocanase_C"/>
    <property type="match status" value="1"/>
</dbReference>
<comment type="similarity">
    <text evidence="2 9">Belongs to the urocanase family.</text>
</comment>
<evidence type="ECO:0000259" key="12">
    <source>
        <dbReference type="Pfam" id="PF17391"/>
    </source>
</evidence>
<evidence type="ECO:0000256" key="2">
    <source>
        <dbReference type="ARBA" id="ARBA00007578"/>
    </source>
</evidence>
<keyword evidence="6 9" id="KW-0456">Lyase</keyword>
<dbReference type="FunFam" id="3.40.1770.10:FF:000002">
    <property type="entry name" value="Urocanate hydratase 1"/>
    <property type="match status" value="1"/>
</dbReference>
<comment type="function">
    <text evidence="9">Catalyzes the conversion of urocanate to 4-imidazolone-5-propionate.</text>
</comment>
<feature type="domain" description="Urocanase C-terminal" evidence="13">
    <location>
        <begin position="436"/>
        <end position="640"/>
    </location>
</feature>
<feature type="domain" description="Urocanase Rossmann-like" evidence="11">
    <location>
        <begin position="213"/>
        <end position="430"/>
    </location>
</feature>
<dbReference type="PANTHER" id="PTHR12216">
    <property type="entry name" value="UROCANATE HYDRATASE"/>
    <property type="match status" value="1"/>
</dbReference>
<feature type="domain" description="Urocanase N-terminal" evidence="12">
    <location>
        <begin position="85"/>
        <end position="210"/>
    </location>
</feature>